<evidence type="ECO:0000256" key="4">
    <source>
        <dbReference type="ARBA" id="ARBA00022692"/>
    </source>
</evidence>
<dbReference type="GO" id="GO:0016780">
    <property type="term" value="F:phosphotransferase activity, for other substituted phosphate groups"/>
    <property type="evidence" value="ECO:0007669"/>
    <property type="project" value="TreeGrafter"/>
</dbReference>
<feature type="transmembrane region" description="Helical" evidence="8">
    <location>
        <begin position="95"/>
        <end position="118"/>
    </location>
</feature>
<feature type="compositionally biased region" description="Basic and acidic residues" evidence="7">
    <location>
        <begin position="20"/>
        <end position="30"/>
    </location>
</feature>
<feature type="transmembrane region" description="Helical" evidence="8">
    <location>
        <begin position="331"/>
        <end position="352"/>
    </location>
</feature>
<keyword evidence="6 8" id="KW-0472">Membrane</keyword>
<reference evidence="10 11" key="1">
    <citation type="submission" date="2016-01" db="EMBL/GenBank/DDBJ databases">
        <title>Draft genome sequence of Clavibacter michiganensis subsp. tessellarius DOAB 609.</title>
        <authorList>
            <person name="Tambong J.T."/>
        </authorList>
    </citation>
    <scope>NUCLEOTIDE SEQUENCE [LARGE SCALE GENOMIC DNA]</scope>
    <source>
        <strain evidence="10 11">DOAB 609</strain>
    </source>
</reference>
<dbReference type="Pfam" id="PF02397">
    <property type="entry name" value="Bac_transf"/>
    <property type="match status" value="1"/>
</dbReference>
<comment type="caution">
    <text evidence="10">The sequence shown here is derived from an EMBL/GenBank/DDBJ whole genome shotgun (WGS) entry which is preliminary data.</text>
</comment>
<keyword evidence="4 8" id="KW-0812">Transmembrane</keyword>
<dbReference type="Gene3D" id="3.40.50.720">
    <property type="entry name" value="NAD(P)-binding Rossmann-like Domain"/>
    <property type="match status" value="1"/>
</dbReference>
<dbReference type="PANTHER" id="PTHR30576:SF10">
    <property type="entry name" value="SLL5057 PROTEIN"/>
    <property type="match status" value="1"/>
</dbReference>
<gene>
    <name evidence="10" type="ORF">AWH51_11845</name>
</gene>
<dbReference type="GO" id="GO:0016020">
    <property type="term" value="C:membrane"/>
    <property type="evidence" value="ECO:0007669"/>
    <property type="project" value="UniProtKB-SubCell"/>
</dbReference>
<feature type="domain" description="Bacterial sugar transferase" evidence="9">
    <location>
        <begin position="326"/>
        <end position="515"/>
    </location>
</feature>
<keyword evidence="5 8" id="KW-1133">Transmembrane helix</keyword>
<feature type="transmembrane region" description="Helical" evidence="8">
    <location>
        <begin position="130"/>
        <end position="151"/>
    </location>
</feature>
<comment type="subcellular location">
    <subcellularLocation>
        <location evidence="1">Membrane</location>
        <topology evidence="1">Multi-pass membrane protein</topology>
    </subcellularLocation>
</comment>
<dbReference type="STRING" id="31965.AWH51_11845"/>
<dbReference type="PANTHER" id="PTHR30576">
    <property type="entry name" value="COLANIC BIOSYNTHESIS UDP-GLUCOSE LIPID CARRIER TRANSFERASE"/>
    <property type="match status" value="1"/>
</dbReference>
<dbReference type="AlphaFoldDB" id="A0A154V0F3"/>
<dbReference type="InterPro" id="IPR003362">
    <property type="entry name" value="Bact_transf"/>
</dbReference>
<feature type="transmembrane region" description="Helical" evidence="8">
    <location>
        <begin position="51"/>
        <end position="75"/>
    </location>
</feature>
<evidence type="ECO:0000259" key="9">
    <source>
        <dbReference type="Pfam" id="PF02397"/>
    </source>
</evidence>
<dbReference type="InterPro" id="IPR017475">
    <property type="entry name" value="EPS_sugar_tfrase"/>
</dbReference>
<organism evidence="10 11">
    <name type="scientific">Clavibacter tessellarius</name>
    <dbReference type="NCBI Taxonomy" id="31965"/>
    <lineage>
        <taxon>Bacteria</taxon>
        <taxon>Bacillati</taxon>
        <taxon>Actinomycetota</taxon>
        <taxon>Actinomycetes</taxon>
        <taxon>Micrococcales</taxon>
        <taxon>Microbacteriaceae</taxon>
        <taxon>Clavibacter</taxon>
    </lineage>
</organism>
<dbReference type="NCBIfam" id="TIGR03025">
    <property type="entry name" value="EPS_sugtrans"/>
    <property type="match status" value="1"/>
</dbReference>
<protein>
    <submittedName>
        <fullName evidence="10">Polyprenyl glycosylphosphotransferase</fullName>
    </submittedName>
</protein>
<sequence length="521" mass="57433">MIGQRATHGPDAQDTGSPSHPEERAARGTRPDVGPVTAADGARANDWRRTYAFGLVITDLLVLIWVVFGVQIAWFGVTTSDVAFNGDYDGVTVSYSLISIVIVACWMLALGIYGTRGYRVLGTGPQEYRLILSATVRLFGMVAIVAFLGRIDFARGYIILALPLGLVTLVLSRWMWRQWLNVQRAKGRYSSRVLLIGSEASTGFLARELARQPYAGYLVVGACIPSGVIAATLPGTGIPVLGKLDDLPAAMRAVDADTIVIASNDELAPERIRELSWSLEPGRQHLVVAPSLTDIGGPRIHTRPVAGLPLIHVETPRYEGTKLFAKRAFDIVASVLILVFASPLFLAIAATIRLSTPGPVLFRQERVGINGRPFPMLKFRTMVTDAEARLLDLQEQSRDAGNSVLFKMKDDPRVTPVGRFLRRYSLDELMQLVNVLNGTMSLVGPRPPLAREVETYEMKVHRRFLVKPGITGLWQVSGRSNLSWEDSVRLDLYYVENWSIVGDLVILWKTARAVLQREGAY</sequence>
<comment type="similarity">
    <text evidence="2">Belongs to the bacterial sugar transferase family.</text>
</comment>
<evidence type="ECO:0000256" key="6">
    <source>
        <dbReference type="ARBA" id="ARBA00023136"/>
    </source>
</evidence>
<evidence type="ECO:0000313" key="10">
    <source>
        <dbReference type="EMBL" id="KZC94860.1"/>
    </source>
</evidence>
<evidence type="ECO:0000256" key="5">
    <source>
        <dbReference type="ARBA" id="ARBA00022989"/>
    </source>
</evidence>
<evidence type="ECO:0000256" key="7">
    <source>
        <dbReference type="SAM" id="MobiDB-lite"/>
    </source>
</evidence>
<feature type="transmembrane region" description="Helical" evidence="8">
    <location>
        <begin position="157"/>
        <end position="176"/>
    </location>
</feature>
<dbReference type="OrthoDB" id="9808602at2"/>
<evidence type="ECO:0000313" key="11">
    <source>
        <dbReference type="Proteomes" id="UP000076218"/>
    </source>
</evidence>
<name>A0A154V0F3_9MICO</name>
<dbReference type="Proteomes" id="UP000076218">
    <property type="component" value="Unassembled WGS sequence"/>
</dbReference>
<proteinExistence type="inferred from homology"/>
<evidence type="ECO:0000256" key="1">
    <source>
        <dbReference type="ARBA" id="ARBA00004141"/>
    </source>
</evidence>
<evidence type="ECO:0000256" key="3">
    <source>
        <dbReference type="ARBA" id="ARBA00022679"/>
    </source>
</evidence>
<evidence type="ECO:0000256" key="8">
    <source>
        <dbReference type="SAM" id="Phobius"/>
    </source>
</evidence>
<accession>A0A154V0F3</accession>
<feature type="region of interest" description="Disordered" evidence="7">
    <location>
        <begin position="1"/>
        <end position="39"/>
    </location>
</feature>
<dbReference type="EMBL" id="LQXA01000035">
    <property type="protein sequence ID" value="KZC94860.1"/>
    <property type="molecule type" value="Genomic_DNA"/>
</dbReference>
<evidence type="ECO:0000256" key="2">
    <source>
        <dbReference type="ARBA" id="ARBA00006464"/>
    </source>
</evidence>
<keyword evidence="3 10" id="KW-0808">Transferase</keyword>
<dbReference type="Pfam" id="PF13727">
    <property type="entry name" value="CoA_binding_3"/>
    <property type="match status" value="1"/>
</dbReference>
<dbReference type="RefSeq" id="WP_063071904.1">
    <property type="nucleotide sequence ID" value="NZ_LQXA01000035.1"/>
</dbReference>